<dbReference type="PANTHER" id="PTHR11409:SF43">
    <property type="entry name" value="ADENOSINE DEAMINASE"/>
    <property type="match status" value="1"/>
</dbReference>
<dbReference type="Gene3D" id="3.20.20.140">
    <property type="entry name" value="Metal-dependent hydrolases"/>
    <property type="match status" value="1"/>
</dbReference>
<dbReference type="PANTHER" id="PTHR11409">
    <property type="entry name" value="ADENOSINE DEAMINASE"/>
    <property type="match status" value="1"/>
</dbReference>
<dbReference type="InterPro" id="IPR032466">
    <property type="entry name" value="Metal_Hydrolase"/>
</dbReference>
<reference evidence="8 9" key="1">
    <citation type="submission" date="2019-07" db="EMBL/GenBank/DDBJ databases">
        <title>Draft genome assembly of a fouling barnacle, Amphibalanus amphitrite (Darwin, 1854): The first reference genome for Thecostraca.</title>
        <authorList>
            <person name="Kim W."/>
        </authorList>
    </citation>
    <scope>NUCLEOTIDE SEQUENCE [LARGE SCALE GENOMIC DNA]</scope>
    <source>
        <strain evidence="8">SNU_AA5</strain>
        <tissue evidence="8">Soma without cirri and trophi</tissue>
    </source>
</reference>
<comment type="caution">
    <text evidence="8">The sequence shown here is derived from an EMBL/GenBank/DDBJ whole genome shotgun (WGS) entry which is preliminary data.</text>
</comment>
<evidence type="ECO:0000313" key="9">
    <source>
        <dbReference type="Proteomes" id="UP000440578"/>
    </source>
</evidence>
<dbReference type="InterPro" id="IPR006330">
    <property type="entry name" value="Ado/ade_deaminase"/>
</dbReference>
<dbReference type="Pfam" id="PF00962">
    <property type="entry name" value="A_deaminase"/>
    <property type="match status" value="1"/>
</dbReference>
<evidence type="ECO:0000256" key="5">
    <source>
        <dbReference type="ARBA" id="ARBA00022801"/>
    </source>
</evidence>
<sequence>MEVTERVANPAKCRVHLHIHLDGAIRPSTIWELSRQKKLPLPGNGSLRELEEALQIHSPRDLAFFLAKFRWICPAVMGDLAAIERVAFEFVEDEAGSAVLYTEPRFSPHLLVGAGGQVTARQVTEAVLRGLARGQQQFGVTARLLLCCIRGMTEFYSETLELCTEFRDKGVVGMDIAGDEASATTKDGDAHSCEQMLEPELKLFQEAARRGIHRTVHAGEAGPAYMVQVALDKMHAERIGHGYHVLEDEELYRRCIKERVHFECCPSSSYLTGAVSLTQTKHPVQRRVFYEDGASFSVNLDDPTVIQADMDTEYSLLRRMGFNEAMFATMNFNAAKASFLPDSEKKELLKKLREAFGVPETD</sequence>
<proteinExistence type="inferred from homology"/>
<dbReference type="GO" id="GO:0004000">
    <property type="term" value="F:adenosine deaminase activity"/>
    <property type="evidence" value="ECO:0007669"/>
    <property type="project" value="TreeGrafter"/>
</dbReference>
<gene>
    <name evidence="8" type="primary">ADA_2</name>
    <name evidence="8" type="ORF">FJT64_027442</name>
</gene>
<evidence type="ECO:0000313" key="8">
    <source>
        <dbReference type="EMBL" id="KAF0299964.1"/>
    </source>
</evidence>
<dbReference type="AlphaFoldDB" id="A0A6A4W874"/>
<evidence type="ECO:0000256" key="4">
    <source>
        <dbReference type="ARBA" id="ARBA00022723"/>
    </source>
</evidence>
<accession>A0A6A4W874</accession>
<name>A0A6A4W874_AMPAM</name>
<evidence type="ECO:0000256" key="6">
    <source>
        <dbReference type="ARBA" id="ARBA00022833"/>
    </source>
</evidence>
<feature type="domain" description="Adenosine deaminase" evidence="7">
    <location>
        <begin position="14"/>
        <end position="354"/>
    </location>
</feature>
<dbReference type="EC" id="3.5.4.4" evidence="3"/>
<organism evidence="8 9">
    <name type="scientific">Amphibalanus amphitrite</name>
    <name type="common">Striped barnacle</name>
    <name type="synonym">Balanus amphitrite</name>
    <dbReference type="NCBI Taxonomy" id="1232801"/>
    <lineage>
        <taxon>Eukaryota</taxon>
        <taxon>Metazoa</taxon>
        <taxon>Ecdysozoa</taxon>
        <taxon>Arthropoda</taxon>
        <taxon>Crustacea</taxon>
        <taxon>Multicrustacea</taxon>
        <taxon>Cirripedia</taxon>
        <taxon>Thoracica</taxon>
        <taxon>Thoracicalcarea</taxon>
        <taxon>Balanomorpha</taxon>
        <taxon>Balanoidea</taxon>
        <taxon>Balanidae</taxon>
        <taxon>Amphibalaninae</taxon>
        <taxon>Amphibalanus</taxon>
    </lineage>
</organism>
<dbReference type="GO" id="GO:0009897">
    <property type="term" value="C:external side of plasma membrane"/>
    <property type="evidence" value="ECO:0007669"/>
    <property type="project" value="TreeGrafter"/>
</dbReference>
<dbReference type="InterPro" id="IPR001365">
    <property type="entry name" value="A_deaminase_dom"/>
</dbReference>
<dbReference type="GO" id="GO:0046103">
    <property type="term" value="P:inosine biosynthetic process"/>
    <property type="evidence" value="ECO:0007669"/>
    <property type="project" value="TreeGrafter"/>
</dbReference>
<keyword evidence="6" id="KW-0862">Zinc</keyword>
<dbReference type="GO" id="GO:0060169">
    <property type="term" value="P:negative regulation of adenosine receptor signaling pathway"/>
    <property type="evidence" value="ECO:0007669"/>
    <property type="project" value="TreeGrafter"/>
</dbReference>
<dbReference type="GO" id="GO:0006154">
    <property type="term" value="P:adenosine catabolic process"/>
    <property type="evidence" value="ECO:0007669"/>
    <property type="project" value="TreeGrafter"/>
</dbReference>
<evidence type="ECO:0000256" key="3">
    <source>
        <dbReference type="ARBA" id="ARBA00012784"/>
    </source>
</evidence>
<dbReference type="EMBL" id="VIIS01001309">
    <property type="protein sequence ID" value="KAF0299964.1"/>
    <property type="molecule type" value="Genomic_DNA"/>
</dbReference>
<comment type="cofactor">
    <cofactor evidence="1">
        <name>Zn(2+)</name>
        <dbReference type="ChEBI" id="CHEBI:29105"/>
    </cofactor>
</comment>
<keyword evidence="4" id="KW-0479">Metal-binding</keyword>
<evidence type="ECO:0000256" key="2">
    <source>
        <dbReference type="ARBA" id="ARBA00006676"/>
    </source>
</evidence>
<evidence type="ECO:0000256" key="1">
    <source>
        <dbReference type="ARBA" id="ARBA00001947"/>
    </source>
</evidence>
<keyword evidence="9" id="KW-1185">Reference proteome</keyword>
<dbReference type="Proteomes" id="UP000440578">
    <property type="component" value="Unassembled WGS sequence"/>
</dbReference>
<keyword evidence="5" id="KW-0378">Hydrolase</keyword>
<protein>
    <recommendedName>
        <fullName evidence="3">adenosine deaminase</fullName>
        <ecNumber evidence="3">3.5.4.4</ecNumber>
    </recommendedName>
</protein>
<dbReference type="NCBIfam" id="TIGR01430">
    <property type="entry name" value="aden_deam"/>
    <property type="match status" value="1"/>
</dbReference>
<evidence type="ECO:0000259" key="7">
    <source>
        <dbReference type="Pfam" id="PF00962"/>
    </source>
</evidence>
<comment type="similarity">
    <text evidence="2">Belongs to the metallo-dependent hydrolases superfamily. Adenosine and AMP deaminases family.</text>
</comment>
<dbReference type="OrthoDB" id="272271at2759"/>
<dbReference type="SUPFAM" id="SSF51556">
    <property type="entry name" value="Metallo-dependent hydrolases"/>
    <property type="match status" value="1"/>
</dbReference>
<dbReference type="GO" id="GO:0043103">
    <property type="term" value="P:hypoxanthine salvage"/>
    <property type="evidence" value="ECO:0007669"/>
    <property type="project" value="TreeGrafter"/>
</dbReference>
<dbReference type="GO" id="GO:0046872">
    <property type="term" value="F:metal ion binding"/>
    <property type="evidence" value="ECO:0007669"/>
    <property type="project" value="UniProtKB-KW"/>
</dbReference>
<dbReference type="GO" id="GO:0005829">
    <property type="term" value="C:cytosol"/>
    <property type="evidence" value="ECO:0007669"/>
    <property type="project" value="TreeGrafter"/>
</dbReference>